<gene>
    <name evidence="1" type="ORF">T4B_9655</name>
    <name evidence="2" type="ORF">T4C_9752</name>
</gene>
<dbReference type="AlphaFoldDB" id="A0A0V1JVG8"/>
<evidence type="ECO:0000313" key="2">
    <source>
        <dbReference type="EMBL" id="KRZ38925.1"/>
    </source>
</evidence>
<evidence type="ECO:0000313" key="1">
    <source>
        <dbReference type="EMBL" id="KRZ32187.1"/>
    </source>
</evidence>
<evidence type="ECO:0000313" key="3">
    <source>
        <dbReference type="Proteomes" id="UP000054805"/>
    </source>
</evidence>
<keyword evidence="3" id="KW-1185">Reference proteome</keyword>
<protein>
    <submittedName>
        <fullName evidence="2">Uncharacterized protein</fullName>
    </submittedName>
</protein>
<reference evidence="3 4" key="1">
    <citation type="submission" date="2015-01" db="EMBL/GenBank/DDBJ databases">
        <title>Evolution of Trichinella species and genotypes.</title>
        <authorList>
            <person name="Korhonen P.K."/>
            <person name="Edoardo P."/>
            <person name="Giuseppe L.R."/>
            <person name="Gasser R.B."/>
        </authorList>
    </citation>
    <scope>NUCLEOTIDE SEQUENCE [LARGE SCALE GENOMIC DNA]</scope>
    <source>
        <strain evidence="2">ISS176</strain>
        <strain evidence="1">ISS588</strain>
    </source>
</reference>
<comment type="caution">
    <text evidence="2">The sequence shown here is derived from an EMBL/GenBank/DDBJ whole genome shotgun (WGS) entry which is preliminary data.</text>
</comment>
<dbReference type="EMBL" id="JYDV01000040">
    <property type="protein sequence ID" value="KRZ38925.1"/>
    <property type="molecule type" value="Genomic_DNA"/>
</dbReference>
<dbReference type="Proteomes" id="UP000054805">
    <property type="component" value="Unassembled WGS sequence"/>
</dbReference>
<evidence type="ECO:0000313" key="4">
    <source>
        <dbReference type="Proteomes" id="UP000054826"/>
    </source>
</evidence>
<organism evidence="2 4">
    <name type="scientific">Trichinella pseudospiralis</name>
    <name type="common">Parasitic roundworm</name>
    <dbReference type="NCBI Taxonomy" id="6337"/>
    <lineage>
        <taxon>Eukaryota</taxon>
        <taxon>Metazoa</taxon>
        <taxon>Ecdysozoa</taxon>
        <taxon>Nematoda</taxon>
        <taxon>Enoplea</taxon>
        <taxon>Dorylaimia</taxon>
        <taxon>Trichinellida</taxon>
        <taxon>Trichinellidae</taxon>
        <taxon>Trichinella</taxon>
    </lineage>
</organism>
<dbReference type="Proteomes" id="UP000054826">
    <property type="component" value="Unassembled WGS sequence"/>
</dbReference>
<dbReference type="EMBL" id="JYDS01000018">
    <property type="protein sequence ID" value="KRZ32187.1"/>
    <property type="molecule type" value="Genomic_DNA"/>
</dbReference>
<name>A0A0V1JVG8_TRIPS</name>
<sequence>MYIKHINIISKSNVHYLKNQDQNPSLCLEFINNHKRFMKNASLKLQASILTRLPDAVGHRLQ</sequence>
<proteinExistence type="predicted"/>
<accession>A0A0V1JVG8</accession>